<dbReference type="EMBL" id="LAZR01028240">
    <property type="protein sequence ID" value="KKL63233.1"/>
    <property type="molecule type" value="Genomic_DNA"/>
</dbReference>
<sequence>MARPHKTFDWELVERLAMIQCTKEEIAQALGTSRPTLENRRNKKKFNELYEKGKQVGRMSLRRTQFKKAEDGNVGMLVWLGKQYLGQADKREVDEKSERTVIGETSGLSKSELEVLRKAARHELSERSRTASDN</sequence>
<organism evidence="1">
    <name type="scientific">marine sediment metagenome</name>
    <dbReference type="NCBI Taxonomy" id="412755"/>
    <lineage>
        <taxon>unclassified sequences</taxon>
        <taxon>metagenomes</taxon>
        <taxon>ecological metagenomes</taxon>
    </lineage>
</organism>
<evidence type="ECO:0000313" key="1">
    <source>
        <dbReference type="EMBL" id="KKL63233.1"/>
    </source>
</evidence>
<comment type="caution">
    <text evidence="1">The sequence shown here is derived from an EMBL/GenBank/DDBJ whole genome shotgun (WGS) entry which is preliminary data.</text>
</comment>
<accession>A0A0F9DNA6</accession>
<reference evidence="1" key="1">
    <citation type="journal article" date="2015" name="Nature">
        <title>Complex archaea that bridge the gap between prokaryotes and eukaryotes.</title>
        <authorList>
            <person name="Spang A."/>
            <person name="Saw J.H."/>
            <person name="Jorgensen S.L."/>
            <person name="Zaremba-Niedzwiedzka K."/>
            <person name="Martijn J."/>
            <person name="Lind A.E."/>
            <person name="van Eijk R."/>
            <person name="Schleper C."/>
            <person name="Guy L."/>
            <person name="Ettema T.J."/>
        </authorList>
    </citation>
    <scope>NUCLEOTIDE SEQUENCE</scope>
</reference>
<gene>
    <name evidence="1" type="ORF">LCGC14_2177110</name>
</gene>
<dbReference type="AlphaFoldDB" id="A0A0F9DNA6"/>
<name>A0A0F9DNA6_9ZZZZ</name>
<proteinExistence type="predicted"/>
<protein>
    <submittedName>
        <fullName evidence="1">Uncharacterized protein</fullName>
    </submittedName>
</protein>